<dbReference type="InterPro" id="IPR036388">
    <property type="entry name" value="WH-like_DNA-bd_sf"/>
</dbReference>
<dbReference type="Pfam" id="PF13384">
    <property type="entry name" value="HTH_23"/>
    <property type="match status" value="1"/>
</dbReference>
<accession>A0AAD4KR75</accession>
<sequence length="95" mass="10570">MTKRESYSVEIRAQIVSLVLIANMKPTEVATLLNIPQPTVSRIVQRARQRGFDPSDDARLDVRYLADSPRSGRPKVSTPDTEATSTQRPEMADTA</sequence>
<dbReference type="EMBL" id="JAJTJA010000005">
    <property type="protein sequence ID" value="KAH8698630.1"/>
    <property type="molecule type" value="Genomic_DNA"/>
</dbReference>
<dbReference type="Proteomes" id="UP001201262">
    <property type="component" value="Unassembled WGS sequence"/>
</dbReference>
<organism evidence="2 3">
    <name type="scientific">Talaromyces proteolyticus</name>
    <dbReference type="NCBI Taxonomy" id="1131652"/>
    <lineage>
        <taxon>Eukaryota</taxon>
        <taxon>Fungi</taxon>
        <taxon>Dikarya</taxon>
        <taxon>Ascomycota</taxon>
        <taxon>Pezizomycotina</taxon>
        <taxon>Eurotiomycetes</taxon>
        <taxon>Eurotiomycetidae</taxon>
        <taxon>Eurotiales</taxon>
        <taxon>Trichocomaceae</taxon>
        <taxon>Talaromyces</taxon>
        <taxon>Talaromyces sect. Bacilispori</taxon>
    </lineage>
</organism>
<proteinExistence type="predicted"/>
<dbReference type="SUPFAM" id="SSF46689">
    <property type="entry name" value="Homeodomain-like"/>
    <property type="match status" value="1"/>
</dbReference>
<dbReference type="AlphaFoldDB" id="A0AAD4KR75"/>
<dbReference type="Gene3D" id="1.10.10.10">
    <property type="entry name" value="Winged helix-like DNA-binding domain superfamily/Winged helix DNA-binding domain"/>
    <property type="match status" value="1"/>
</dbReference>
<evidence type="ECO:0000313" key="3">
    <source>
        <dbReference type="Proteomes" id="UP001201262"/>
    </source>
</evidence>
<name>A0AAD4KR75_9EURO</name>
<keyword evidence="3" id="KW-1185">Reference proteome</keyword>
<dbReference type="GeneID" id="70241336"/>
<reference evidence="2" key="1">
    <citation type="submission" date="2021-12" db="EMBL/GenBank/DDBJ databases">
        <title>Convergent genome expansion in fungi linked to evolution of root-endophyte symbiosis.</title>
        <authorList>
            <consortium name="DOE Joint Genome Institute"/>
            <person name="Ke Y.-H."/>
            <person name="Bonito G."/>
            <person name="Liao H.-L."/>
            <person name="Looney B."/>
            <person name="Rojas-Flechas A."/>
            <person name="Nash J."/>
            <person name="Hameed K."/>
            <person name="Schadt C."/>
            <person name="Martin F."/>
            <person name="Crous P.W."/>
            <person name="Miettinen O."/>
            <person name="Magnuson J.K."/>
            <person name="Labbe J."/>
            <person name="Jacobson D."/>
            <person name="Doktycz M.J."/>
            <person name="Veneault-Fourrey C."/>
            <person name="Kuo A."/>
            <person name="Mondo S."/>
            <person name="Calhoun S."/>
            <person name="Riley R."/>
            <person name="Ohm R."/>
            <person name="LaButti K."/>
            <person name="Andreopoulos B."/>
            <person name="Pangilinan J."/>
            <person name="Nolan M."/>
            <person name="Tritt A."/>
            <person name="Clum A."/>
            <person name="Lipzen A."/>
            <person name="Daum C."/>
            <person name="Barry K."/>
            <person name="Grigoriev I.V."/>
            <person name="Vilgalys R."/>
        </authorList>
    </citation>
    <scope>NUCLEOTIDE SEQUENCE</scope>
    <source>
        <strain evidence="2">PMI_201</strain>
    </source>
</reference>
<gene>
    <name evidence="2" type="ORF">BGW36DRAFT_293975</name>
</gene>
<dbReference type="InterPro" id="IPR009057">
    <property type="entry name" value="Homeodomain-like_sf"/>
</dbReference>
<feature type="compositionally biased region" description="Basic and acidic residues" evidence="1">
    <location>
        <begin position="51"/>
        <end position="64"/>
    </location>
</feature>
<dbReference type="RefSeq" id="XP_046073094.1">
    <property type="nucleotide sequence ID" value="XM_046211049.1"/>
</dbReference>
<feature type="region of interest" description="Disordered" evidence="1">
    <location>
        <begin position="51"/>
        <end position="95"/>
    </location>
</feature>
<evidence type="ECO:0000256" key="1">
    <source>
        <dbReference type="SAM" id="MobiDB-lite"/>
    </source>
</evidence>
<protein>
    <submittedName>
        <fullName evidence="2">Uncharacterized protein</fullName>
    </submittedName>
</protein>
<evidence type="ECO:0000313" key="2">
    <source>
        <dbReference type="EMBL" id="KAH8698630.1"/>
    </source>
</evidence>
<comment type="caution">
    <text evidence="2">The sequence shown here is derived from an EMBL/GenBank/DDBJ whole genome shotgun (WGS) entry which is preliminary data.</text>
</comment>
<feature type="compositionally biased region" description="Polar residues" evidence="1">
    <location>
        <begin position="78"/>
        <end position="88"/>
    </location>
</feature>